<dbReference type="RefSeq" id="WP_344602203.1">
    <property type="nucleotide sequence ID" value="NZ_BAAAHE010000007.1"/>
</dbReference>
<accession>A0ABN1GEC1</accession>
<dbReference type="PANTHER" id="PTHR47829">
    <property type="entry name" value="HYDROLASE, PUTATIVE (AFU_ORTHOLOGUE AFUA_1G12880)-RELATED"/>
    <property type="match status" value="1"/>
</dbReference>
<dbReference type="InterPro" id="IPR023198">
    <property type="entry name" value="PGP-like_dom2"/>
</dbReference>
<dbReference type="InterPro" id="IPR023214">
    <property type="entry name" value="HAD_sf"/>
</dbReference>
<keyword evidence="1" id="KW-0378">Hydrolase</keyword>
<dbReference type="SUPFAM" id="SSF56784">
    <property type="entry name" value="HAD-like"/>
    <property type="match status" value="1"/>
</dbReference>
<dbReference type="Gene3D" id="1.10.150.240">
    <property type="entry name" value="Putative phosphatase, domain 2"/>
    <property type="match status" value="1"/>
</dbReference>
<protein>
    <submittedName>
        <fullName evidence="1">HAD-IA family hydrolase</fullName>
    </submittedName>
</protein>
<dbReference type="NCBIfam" id="TIGR01509">
    <property type="entry name" value="HAD-SF-IA-v3"/>
    <property type="match status" value="1"/>
</dbReference>
<dbReference type="Pfam" id="PF00702">
    <property type="entry name" value="Hydrolase"/>
    <property type="match status" value="1"/>
</dbReference>
<sequence>MRGLIVDWGGVLTSGVFDAFDAFCAAEGLPPGRIADAFRNEPAARELLVEFECGRISPAQFEAGLAAHHGVDPENLLDRLFVGGADSVDVAMHDAVEAFRRAGVRTAVLSNSWGTDRYDRSRWDAMFDAVVLSCEHGVRKPDPEIYPIALDAIGLPAAECVFVDDIGGNLKPARALGMTTIRHTDAASTIEQLERIFGIAIAGDRAVKEGQR</sequence>
<keyword evidence="2" id="KW-1185">Reference proteome</keyword>
<gene>
    <name evidence="1" type="ORF">GCM10009547_09790</name>
</gene>
<evidence type="ECO:0000313" key="2">
    <source>
        <dbReference type="Proteomes" id="UP001500957"/>
    </source>
</evidence>
<dbReference type="EMBL" id="BAAAHE010000007">
    <property type="protein sequence ID" value="GAA0609744.1"/>
    <property type="molecule type" value="Genomic_DNA"/>
</dbReference>
<dbReference type="SFLD" id="SFLDG01129">
    <property type="entry name" value="C1.5:_HAD__Beta-PGM__Phosphata"/>
    <property type="match status" value="1"/>
</dbReference>
<comment type="caution">
    <text evidence="1">The sequence shown here is derived from an EMBL/GenBank/DDBJ whole genome shotgun (WGS) entry which is preliminary data.</text>
</comment>
<reference evidence="1 2" key="1">
    <citation type="journal article" date="2019" name="Int. J. Syst. Evol. Microbiol.">
        <title>The Global Catalogue of Microorganisms (GCM) 10K type strain sequencing project: providing services to taxonomists for standard genome sequencing and annotation.</title>
        <authorList>
            <consortium name="The Broad Institute Genomics Platform"/>
            <consortium name="The Broad Institute Genome Sequencing Center for Infectious Disease"/>
            <person name="Wu L."/>
            <person name="Ma J."/>
        </authorList>
    </citation>
    <scope>NUCLEOTIDE SEQUENCE [LARGE SCALE GENOMIC DNA]</scope>
    <source>
        <strain evidence="1 2">JCM 10671</strain>
    </source>
</reference>
<dbReference type="Gene3D" id="3.40.50.1000">
    <property type="entry name" value="HAD superfamily/HAD-like"/>
    <property type="match status" value="1"/>
</dbReference>
<dbReference type="CDD" id="cd02603">
    <property type="entry name" value="HAD_sEH-N_like"/>
    <property type="match status" value="1"/>
</dbReference>
<dbReference type="InterPro" id="IPR052898">
    <property type="entry name" value="ACAD10-like"/>
</dbReference>
<proteinExistence type="predicted"/>
<dbReference type="GO" id="GO:0016787">
    <property type="term" value="F:hydrolase activity"/>
    <property type="evidence" value="ECO:0007669"/>
    <property type="project" value="UniProtKB-KW"/>
</dbReference>
<organism evidence="1 2">
    <name type="scientific">Sporichthya brevicatena</name>
    <dbReference type="NCBI Taxonomy" id="171442"/>
    <lineage>
        <taxon>Bacteria</taxon>
        <taxon>Bacillati</taxon>
        <taxon>Actinomycetota</taxon>
        <taxon>Actinomycetes</taxon>
        <taxon>Sporichthyales</taxon>
        <taxon>Sporichthyaceae</taxon>
        <taxon>Sporichthya</taxon>
    </lineage>
</organism>
<dbReference type="PRINTS" id="PR00413">
    <property type="entry name" value="HADHALOGNASE"/>
</dbReference>
<dbReference type="InterPro" id="IPR036412">
    <property type="entry name" value="HAD-like_sf"/>
</dbReference>
<dbReference type="InterPro" id="IPR006439">
    <property type="entry name" value="HAD-SF_hydro_IA"/>
</dbReference>
<dbReference type="SFLD" id="SFLDS00003">
    <property type="entry name" value="Haloacid_Dehalogenase"/>
    <property type="match status" value="1"/>
</dbReference>
<evidence type="ECO:0000313" key="1">
    <source>
        <dbReference type="EMBL" id="GAA0609744.1"/>
    </source>
</evidence>
<dbReference type="PANTHER" id="PTHR47829:SF1">
    <property type="entry name" value="HAD FAMILY PHOSPHATASE"/>
    <property type="match status" value="1"/>
</dbReference>
<name>A0ABN1GEC1_9ACTN</name>
<dbReference type="Proteomes" id="UP001500957">
    <property type="component" value="Unassembled WGS sequence"/>
</dbReference>